<dbReference type="InParanoid" id="A0A165IE87"/>
<accession>A0A165IE87</accession>
<dbReference type="Proteomes" id="UP000077266">
    <property type="component" value="Unassembled WGS sequence"/>
</dbReference>
<reference evidence="1 2" key="1">
    <citation type="journal article" date="2016" name="Mol. Biol. Evol.">
        <title>Comparative Genomics of Early-Diverging Mushroom-Forming Fungi Provides Insights into the Origins of Lignocellulose Decay Capabilities.</title>
        <authorList>
            <person name="Nagy L.G."/>
            <person name="Riley R."/>
            <person name="Tritt A."/>
            <person name="Adam C."/>
            <person name="Daum C."/>
            <person name="Floudas D."/>
            <person name="Sun H."/>
            <person name="Yadav J.S."/>
            <person name="Pangilinan J."/>
            <person name="Larsson K.H."/>
            <person name="Matsuura K."/>
            <person name="Barry K."/>
            <person name="Labutti K."/>
            <person name="Kuo R."/>
            <person name="Ohm R.A."/>
            <person name="Bhattacharya S.S."/>
            <person name="Shirouzu T."/>
            <person name="Yoshinaga Y."/>
            <person name="Martin F.M."/>
            <person name="Grigoriev I.V."/>
            <person name="Hibbett D.S."/>
        </authorList>
    </citation>
    <scope>NUCLEOTIDE SEQUENCE [LARGE SCALE GENOMIC DNA]</scope>
    <source>
        <strain evidence="1 2">HHB12029</strain>
    </source>
</reference>
<protein>
    <recommendedName>
        <fullName evidence="3">F-box domain-containing protein</fullName>
    </recommendedName>
</protein>
<keyword evidence="2" id="KW-1185">Reference proteome</keyword>
<evidence type="ECO:0000313" key="2">
    <source>
        <dbReference type="Proteomes" id="UP000077266"/>
    </source>
</evidence>
<dbReference type="EMBL" id="KV425992">
    <property type="protein sequence ID" value="KZV93282.1"/>
    <property type="molecule type" value="Genomic_DNA"/>
</dbReference>
<dbReference type="AlphaFoldDB" id="A0A165IE87"/>
<evidence type="ECO:0000313" key="1">
    <source>
        <dbReference type="EMBL" id="KZV93282.1"/>
    </source>
</evidence>
<gene>
    <name evidence="1" type="ORF">EXIGLDRAFT_717387</name>
</gene>
<proteinExistence type="predicted"/>
<dbReference type="OrthoDB" id="2848819at2759"/>
<organism evidence="1 2">
    <name type="scientific">Exidia glandulosa HHB12029</name>
    <dbReference type="NCBI Taxonomy" id="1314781"/>
    <lineage>
        <taxon>Eukaryota</taxon>
        <taxon>Fungi</taxon>
        <taxon>Dikarya</taxon>
        <taxon>Basidiomycota</taxon>
        <taxon>Agaricomycotina</taxon>
        <taxon>Agaricomycetes</taxon>
        <taxon>Auriculariales</taxon>
        <taxon>Exidiaceae</taxon>
        <taxon>Exidia</taxon>
    </lineage>
</organism>
<evidence type="ECO:0008006" key="3">
    <source>
        <dbReference type="Google" id="ProtNLM"/>
    </source>
</evidence>
<name>A0A165IE87_EXIGL</name>
<sequence>MTWHLADLNADVLASICIALHDVEEGTKSLRAFSSMNRSIRHASLPPLFRSVSVPKKPLRESAEALVALKETNSVTRYIRVFAFSPLPSHKAVQEYWTSRDPAVLVQRPEDAPD</sequence>